<dbReference type="Gene3D" id="3.40.525.10">
    <property type="entry name" value="CRAL-TRIO lipid binding domain"/>
    <property type="match status" value="1"/>
</dbReference>
<dbReference type="GO" id="GO:0016020">
    <property type="term" value="C:membrane"/>
    <property type="evidence" value="ECO:0007669"/>
    <property type="project" value="TreeGrafter"/>
</dbReference>
<gene>
    <name evidence="3" type="ORF">HCN44_004654</name>
</gene>
<feature type="domain" description="CRAL-TRIO" evidence="2">
    <location>
        <begin position="93"/>
        <end position="248"/>
    </location>
</feature>
<dbReference type="Pfam" id="PF00650">
    <property type="entry name" value="CRAL_TRIO"/>
    <property type="match status" value="1"/>
</dbReference>
<dbReference type="PRINTS" id="PR00180">
    <property type="entry name" value="CRETINALDHBP"/>
</dbReference>
<dbReference type="PANTHER" id="PTHR10174:SF224">
    <property type="entry name" value="RETINOL-BINDING PROTEIN PINTA"/>
    <property type="match status" value="1"/>
</dbReference>
<dbReference type="InterPro" id="IPR001251">
    <property type="entry name" value="CRAL-TRIO_dom"/>
</dbReference>
<evidence type="ECO:0000256" key="1">
    <source>
        <dbReference type="SAM" id="MobiDB-lite"/>
    </source>
</evidence>
<dbReference type="InterPro" id="IPR036273">
    <property type="entry name" value="CRAL/TRIO_N_dom_sf"/>
</dbReference>
<evidence type="ECO:0000313" key="3">
    <source>
        <dbReference type="EMBL" id="KAF7995182.1"/>
    </source>
</evidence>
<dbReference type="GO" id="GO:1902936">
    <property type="term" value="F:phosphatidylinositol bisphosphate binding"/>
    <property type="evidence" value="ECO:0007669"/>
    <property type="project" value="TreeGrafter"/>
</dbReference>
<dbReference type="PROSITE" id="PS50191">
    <property type="entry name" value="CRAL_TRIO"/>
    <property type="match status" value="1"/>
</dbReference>
<reference evidence="3 4" key="1">
    <citation type="submission" date="2020-08" db="EMBL/GenBank/DDBJ databases">
        <title>Aphidius gifuensis genome sequencing and assembly.</title>
        <authorList>
            <person name="Du Z."/>
        </authorList>
    </citation>
    <scope>NUCLEOTIDE SEQUENCE [LARGE SCALE GENOMIC DNA]</scope>
    <source>
        <strain evidence="3">YNYX2018</strain>
        <tissue evidence="3">Adults</tissue>
    </source>
</reference>
<dbReference type="OrthoDB" id="6682367at2759"/>
<feature type="compositionally biased region" description="Basic and acidic residues" evidence="1">
    <location>
        <begin position="10"/>
        <end position="23"/>
    </location>
</feature>
<feature type="region of interest" description="Disordered" evidence="1">
    <location>
        <begin position="1"/>
        <end position="23"/>
    </location>
</feature>
<name>A0A834Y1G0_APHGI</name>
<evidence type="ECO:0000259" key="2">
    <source>
        <dbReference type="PROSITE" id="PS50191"/>
    </source>
</evidence>
<dbReference type="SUPFAM" id="SSF46938">
    <property type="entry name" value="CRAL/TRIO N-terminal domain"/>
    <property type="match status" value="1"/>
</dbReference>
<keyword evidence="4" id="KW-1185">Reference proteome</keyword>
<dbReference type="Proteomes" id="UP000639338">
    <property type="component" value="Unassembled WGS sequence"/>
</dbReference>
<dbReference type="SUPFAM" id="SSF52087">
    <property type="entry name" value="CRAL/TRIO domain"/>
    <property type="match status" value="1"/>
</dbReference>
<proteinExistence type="predicted"/>
<organism evidence="3 4">
    <name type="scientific">Aphidius gifuensis</name>
    <name type="common">Parasitoid wasp</name>
    <dbReference type="NCBI Taxonomy" id="684658"/>
    <lineage>
        <taxon>Eukaryota</taxon>
        <taxon>Metazoa</taxon>
        <taxon>Ecdysozoa</taxon>
        <taxon>Arthropoda</taxon>
        <taxon>Hexapoda</taxon>
        <taxon>Insecta</taxon>
        <taxon>Pterygota</taxon>
        <taxon>Neoptera</taxon>
        <taxon>Endopterygota</taxon>
        <taxon>Hymenoptera</taxon>
        <taxon>Apocrita</taxon>
        <taxon>Ichneumonoidea</taxon>
        <taxon>Braconidae</taxon>
        <taxon>Aphidiinae</taxon>
        <taxon>Aphidius</taxon>
    </lineage>
</organism>
<dbReference type="CDD" id="cd00170">
    <property type="entry name" value="SEC14"/>
    <property type="match status" value="1"/>
</dbReference>
<comment type="caution">
    <text evidence="3">The sequence shown here is derived from an EMBL/GenBank/DDBJ whole genome shotgun (WGS) entry which is preliminary data.</text>
</comment>
<dbReference type="InterPro" id="IPR036865">
    <property type="entry name" value="CRAL-TRIO_dom_sf"/>
</dbReference>
<sequence>MTLLPPTVEQQRRIDDEIPPDPEMRKKDLQAIKDWLSKQPHLPKHMDDSRLEKFLFGCKNSIERCKLILERYFSARTALPEFFSARDPLAREMQDCCDAVEYFVLPSFTDEGHRVTILRLKDKSLDRYSIQTITRRLLMVMDIRLVEESCLSNIMILDLEGWTAAHFAKCSPTQALVRKAMLAAQDSMPFRLHRVYYLHAPSFINKVLNIFYPLLKDKLIDKFRIYKGGHEELYPYMNKDILPNEWGGKAGTFCELNDAWRKKIEKYRDWFLREEKISKTNETVRLPASSSSLVTELGGIQGSFRQLNID</sequence>
<dbReference type="SMART" id="SM00516">
    <property type="entry name" value="SEC14"/>
    <property type="match status" value="1"/>
</dbReference>
<dbReference type="PANTHER" id="PTHR10174">
    <property type="entry name" value="ALPHA-TOCOPHEROL TRANSFER PROTEIN-RELATED"/>
    <property type="match status" value="1"/>
</dbReference>
<dbReference type="EMBL" id="JACMRX010000002">
    <property type="protein sequence ID" value="KAF7995182.1"/>
    <property type="molecule type" value="Genomic_DNA"/>
</dbReference>
<accession>A0A834Y1G0</accession>
<protein>
    <recommendedName>
        <fullName evidence="2">CRAL-TRIO domain-containing protein</fullName>
    </recommendedName>
</protein>
<evidence type="ECO:0000313" key="4">
    <source>
        <dbReference type="Proteomes" id="UP000639338"/>
    </source>
</evidence>
<dbReference type="AlphaFoldDB" id="A0A834Y1G0"/>
<dbReference type="Gene3D" id="1.20.5.1200">
    <property type="entry name" value="Alpha-tocopherol transfer"/>
    <property type="match status" value="1"/>
</dbReference>